<protein>
    <submittedName>
        <fullName evidence="4">Tandem C2 domains nuclear protein isoform X2</fullName>
    </submittedName>
</protein>
<dbReference type="Pfam" id="PF00168">
    <property type="entry name" value="C2"/>
    <property type="match status" value="1"/>
</dbReference>
<dbReference type="InterPro" id="IPR037788">
    <property type="entry name" value="C2B_Tac2-N"/>
</dbReference>
<dbReference type="RefSeq" id="XP_006839632.1">
    <property type="nucleotide sequence ID" value="XM_006839569.1"/>
</dbReference>
<dbReference type="InterPro" id="IPR035892">
    <property type="entry name" value="C2_domain_sf"/>
</dbReference>
<dbReference type="Gene3D" id="2.60.40.150">
    <property type="entry name" value="C2 domain"/>
    <property type="match status" value="1"/>
</dbReference>
<dbReference type="InterPro" id="IPR030542">
    <property type="entry name" value="Tac2-N"/>
</dbReference>
<dbReference type="OrthoDB" id="9936710at2759"/>
<keyword evidence="3" id="KW-1185">Reference proteome</keyword>
<organism evidence="3 4">
    <name type="scientific">Chrysochloris asiatica</name>
    <name type="common">Cape golden mole</name>
    <dbReference type="NCBI Taxonomy" id="185453"/>
    <lineage>
        <taxon>Eukaryota</taxon>
        <taxon>Metazoa</taxon>
        <taxon>Chordata</taxon>
        <taxon>Craniata</taxon>
        <taxon>Vertebrata</taxon>
        <taxon>Euteleostomi</taxon>
        <taxon>Mammalia</taxon>
        <taxon>Eutheria</taxon>
        <taxon>Afrotheria</taxon>
        <taxon>Chrysochloridae</taxon>
        <taxon>Chrysochlorinae</taxon>
        <taxon>Chrysochloris</taxon>
    </lineage>
</organism>
<accession>A0A9B0TC49</accession>
<gene>
    <name evidence="4" type="primary">TC2N</name>
</gene>
<dbReference type="GeneID" id="102838669"/>
<feature type="domain" description="C2" evidence="2">
    <location>
        <begin position="284"/>
        <end position="420"/>
    </location>
</feature>
<proteinExistence type="predicted"/>
<reference evidence="4" key="1">
    <citation type="submission" date="2025-08" db="UniProtKB">
        <authorList>
            <consortium name="RefSeq"/>
        </authorList>
    </citation>
    <scope>IDENTIFICATION</scope>
    <source>
        <tissue evidence="4">Spleen</tissue>
    </source>
</reference>
<name>A0A9B0TC49_CHRAS</name>
<evidence type="ECO:0000313" key="4">
    <source>
        <dbReference type="RefSeq" id="XP_006839632.1"/>
    </source>
</evidence>
<dbReference type="PANTHER" id="PTHR46887">
    <property type="entry name" value="TANDEM C2 DOMAINS NUCLEAR PROTEIN"/>
    <property type="match status" value="1"/>
</dbReference>
<dbReference type="CTD" id="123036"/>
<dbReference type="SUPFAM" id="SSF49562">
    <property type="entry name" value="C2 domain (Calcium/lipid-binding domain, CaLB)"/>
    <property type="match status" value="1"/>
</dbReference>
<dbReference type="AlphaFoldDB" id="A0A9B0TC49"/>
<evidence type="ECO:0000256" key="1">
    <source>
        <dbReference type="SAM" id="MobiDB-lite"/>
    </source>
</evidence>
<feature type="region of interest" description="Disordered" evidence="1">
    <location>
        <begin position="189"/>
        <end position="213"/>
    </location>
</feature>
<dbReference type="GO" id="GO:0005634">
    <property type="term" value="C:nucleus"/>
    <property type="evidence" value="ECO:0007669"/>
    <property type="project" value="InterPro"/>
</dbReference>
<dbReference type="PROSITE" id="PS50004">
    <property type="entry name" value="C2"/>
    <property type="match status" value="1"/>
</dbReference>
<sequence>MAAEFIKSCCRGCFYGGTEKHNLSMEKDLKTAISSSQNTTVCIPPMASVTGKPQVGCTEDYLLSKLPSDGKEVPFVVPRFKLSYIQPRSQGTLSHLEELEGSARASFGDRKAELSSSQLGPSYDVYNPFYMYQRISPDLNRRCLPHSETMKLYGSVCDLRTVKLPGSPGLSRSMFDLTSSSQRFIQRHDSLSSVPSSSSSRKNSQGSNRSLDTITLSGDEREFGRLNVKLFYNSSVEQIWITVLQCKDLIWPSSYGDAPTISIKGILTLPKPVHFKSSAKEGSNVCHAELELGTCFQAINSRIQLQILEAQYLPSSSTPLTLSFFVKVAMFSSGDLIYKKKTRLLKASNGQVKWGETMIFPLIQTEKEIIFLIKLYSRSSVRRKHFVGQIWISENSNTIDAADQWKETITNPEKVVIKWHKLNPS</sequence>
<dbReference type="InterPro" id="IPR000008">
    <property type="entry name" value="C2_dom"/>
</dbReference>
<dbReference type="CDD" id="cd08692">
    <property type="entry name" value="C2B_Tac2-N"/>
    <property type="match status" value="1"/>
</dbReference>
<evidence type="ECO:0000313" key="3">
    <source>
        <dbReference type="Proteomes" id="UP000504623"/>
    </source>
</evidence>
<evidence type="ECO:0000259" key="2">
    <source>
        <dbReference type="PROSITE" id="PS50004"/>
    </source>
</evidence>
<dbReference type="Proteomes" id="UP000504623">
    <property type="component" value="Unplaced"/>
</dbReference>
<feature type="compositionally biased region" description="Low complexity" evidence="1">
    <location>
        <begin position="191"/>
        <end position="210"/>
    </location>
</feature>
<dbReference type="PANTHER" id="PTHR46887:SF1">
    <property type="entry name" value="TANDEM C2 DOMAINS NUCLEAR PROTEIN"/>
    <property type="match status" value="1"/>
</dbReference>
<dbReference type="SMART" id="SM00239">
    <property type="entry name" value="C2"/>
    <property type="match status" value="1"/>
</dbReference>